<dbReference type="OrthoDB" id="5371016at2759"/>
<organism evidence="1 2">
    <name type="scientific">Tolypocladium paradoxum</name>
    <dbReference type="NCBI Taxonomy" id="94208"/>
    <lineage>
        <taxon>Eukaryota</taxon>
        <taxon>Fungi</taxon>
        <taxon>Dikarya</taxon>
        <taxon>Ascomycota</taxon>
        <taxon>Pezizomycotina</taxon>
        <taxon>Sordariomycetes</taxon>
        <taxon>Hypocreomycetidae</taxon>
        <taxon>Hypocreales</taxon>
        <taxon>Ophiocordycipitaceae</taxon>
        <taxon>Tolypocladium</taxon>
    </lineage>
</organism>
<keyword evidence="2" id="KW-1185">Reference proteome</keyword>
<evidence type="ECO:0000313" key="2">
    <source>
        <dbReference type="Proteomes" id="UP000237481"/>
    </source>
</evidence>
<reference evidence="1 2" key="1">
    <citation type="submission" date="2018-01" db="EMBL/GenBank/DDBJ databases">
        <title>Harnessing the power of phylogenomics to disentangle the directionality and signatures of interkingdom host jumping in the parasitic fungal genus Tolypocladium.</title>
        <authorList>
            <person name="Quandt C.A."/>
            <person name="Patterson W."/>
            <person name="Spatafora J.W."/>
        </authorList>
    </citation>
    <scope>NUCLEOTIDE SEQUENCE [LARGE SCALE GENOMIC DNA]</scope>
    <source>
        <strain evidence="1 2">NRBC 100945</strain>
    </source>
</reference>
<sequence length="170" mass="19010">MSREPVRDFRGFHEDIPHDASPGLRFAKAFLEAMDCFDSILGPETLADFLAPNAVLYFKMNQGALLDSQGYRMSSFPAGFSVLSIRSSLITTYPRLAQDESTRDSPWNDTVHLDERIVVRLSTRTREYAGTHEGMGDPVTDDVLMKLVPAAPGQGFAGYQVEHLQMAFEY</sequence>
<comment type="caution">
    <text evidence="1">The sequence shown here is derived from an EMBL/GenBank/DDBJ whole genome shotgun (WGS) entry which is preliminary data.</text>
</comment>
<evidence type="ECO:0000313" key="1">
    <source>
        <dbReference type="EMBL" id="POR35568.1"/>
    </source>
</evidence>
<proteinExistence type="predicted"/>
<protein>
    <submittedName>
        <fullName evidence="1">Uncharacterized protein</fullName>
    </submittedName>
</protein>
<dbReference type="Proteomes" id="UP000237481">
    <property type="component" value="Unassembled WGS sequence"/>
</dbReference>
<dbReference type="EMBL" id="PKSG01000434">
    <property type="protein sequence ID" value="POR35568.1"/>
    <property type="molecule type" value="Genomic_DNA"/>
</dbReference>
<name>A0A2S4KZE8_9HYPO</name>
<accession>A0A2S4KZE8</accession>
<gene>
    <name evidence="1" type="ORF">TPAR_04243</name>
</gene>
<dbReference type="AlphaFoldDB" id="A0A2S4KZE8"/>